<evidence type="ECO:0000256" key="2">
    <source>
        <dbReference type="ARBA" id="ARBA00023125"/>
    </source>
</evidence>
<name>A0ABN2QN02_9MICO</name>
<reference evidence="5 6" key="1">
    <citation type="journal article" date="2019" name="Int. J. Syst. Evol. Microbiol.">
        <title>The Global Catalogue of Microorganisms (GCM) 10K type strain sequencing project: providing services to taxonomists for standard genome sequencing and annotation.</title>
        <authorList>
            <consortium name="The Broad Institute Genomics Platform"/>
            <consortium name="The Broad Institute Genome Sequencing Center for Infectious Disease"/>
            <person name="Wu L."/>
            <person name="Ma J."/>
        </authorList>
    </citation>
    <scope>NUCLEOTIDE SEQUENCE [LARGE SCALE GENOMIC DNA]</scope>
    <source>
        <strain evidence="5 6">JCM 13584</strain>
    </source>
</reference>
<dbReference type="PRINTS" id="PR00032">
    <property type="entry name" value="HTHARAC"/>
</dbReference>
<sequence>MAVYLQEGFLGQRLRVLPRPVVKEAQNHPIVRRFLVTDAGYFPHAAEHGRARAHGARETVVMVCTDGAGWVEVDGSGPQRVERGDAVVLPPRVRHRYQADRQDPWTIWWAHVTGDDADDFVSVILKDGASPVVALRDVYSAVQSLEEVVGALEEDESMPMLVVAAGAAWRVLTQITASRMQGAGPGNDRIRHVQEYLRNNLDTTFSVPELAAMAGLSTSHFSALFRTAAEVSVKEYLKRLRSARARELLLTTELPVTQIANAVGYDDALYFSRQFRAVNGVSPTQFRQQADFESLAPA</sequence>
<feature type="domain" description="HTH araC/xylS-type" evidence="4">
    <location>
        <begin position="191"/>
        <end position="289"/>
    </location>
</feature>
<dbReference type="EMBL" id="BAAAMK010000004">
    <property type="protein sequence ID" value="GAA1955217.1"/>
    <property type="molecule type" value="Genomic_DNA"/>
</dbReference>
<evidence type="ECO:0000256" key="3">
    <source>
        <dbReference type="ARBA" id="ARBA00023163"/>
    </source>
</evidence>
<gene>
    <name evidence="5" type="ORF">GCM10009717_21470</name>
</gene>
<dbReference type="InterPro" id="IPR050204">
    <property type="entry name" value="AraC_XylS_family_regulators"/>
</dbReference>
<evidence type="ECO:0000313" key="6">
    <source>
        <dbReference type="Proteomes" id="UP001499954"/>
    </source>
</evidence>
<dbReference type="InterPro" id="IPR018060">
    <property type="entry name" value="HTH_AraC"/>
</dbReference>
<keyword evidence="3" id="KW-0804">Transcription</keyword>
<dbReference type="SUPFAM" id="SSF51215">
    <property type="entry name" value="Regulatory protein AraC"/>
    <property type="match status" value="1"/>
</dbReference>
<dbReference type="Pfam" id="PF12833">
    <property type="entry name" value="HTH_18"/>
    <property type="match status" value="1"/>
</dbReference>
<dbReference type="Gene3D" id="2.60.120.10">
    <property type="entry name" value="Jelly Rolls"/>
    <property type="match status" value="1"/>
</dbReference>
<dbReference type="SUPFAM" id="SSF46689">
    <property type="entry name" value="Homeodomain-like"/>
    <property type="match status" value="2"/>
</dbReference>
<protein>
    <submittedName>
        <fullName evidence="5">AraC family transcriptional regulator</fullName>
    </submittedName>
</protein>
<dbReference type="InterPro" id="IPR014710">
    <property type="entry name" value="RmlC-like_jellyroll"/>
</dbReference>
<dbReference type="PANTHER" id="PTHR46796:SF7">
    <property type="entry name" value="ARAC FAMILY TRANSCRIPTIONAL REGULATOR"/>
    <property type="match status" value="1"/>
</dbReference>
<dbReference type="InterPro" id="IPR003313">
    <property type="entry name" value="AraC-bd"/>
</dbReference>
<dbReference type="SMART" id="SM00342">
    <property type="entry name" value="HTH_ARAC"/>
    <property type="match status" value="1"/>
</dbReference>
<evidence type="ECO:0000256" key="1">
    <source>
        <dbReference type="ARBA" id="ARBA00023015"/>
    </source>
</evidence>
<evidence type="ECO:0000313" key="5">
    <source>
        <dbReference type="EMBL" id="GAA1955217.1"/>
    </source>
</evidence>
<dbReference type="CDD" id="cd06986">
    <property type="entry name" value="cupin_MmsR-like_N"/>
    <property type="match status" value="1"/>
</dbReference>
<comment type="caution">
    <text evidence="5">The sequence shown here is derived from an EMBL/GenBank/DDBJ whole genome shotgun (WGS) entry which is preliminary data.</text>
</comment>
<keyword evidence="6" id="KW-1185">Reference proteome</keyword>
<dbReference type="InterPro" id="IPR020449">
    <property type="entry name" value="Tscrpt_reg_AraC-type_HTH"/>
</dbReference>
<evidence type="ECO:0000259" key="4">
    <source>
        <dbReference type="PROSITE" id="PS01124"/>
    </source>
</evidence>
<keyword evidence="1" id="KW-0805">Transcription regulation</keyword>
<keyword evidence="2" id="KW-0238">DNA-binding</keyword>
<dbReference type="PROSITE" id="PS01124">
    <property type="entry name" value="HTH_ARAC_FAMILY_2"/>
    <property type="match status" value="1"/>
</dbReference>
<proteinExistence type="predicted"/>
<dbReference type="InterPro" id="IPR037923">
    <property type="entry name" value="HTH-like"/>
</dbReference>
<dbReference type="PANTHER" id="PTHR46796">
    <property type="entry name" value="HTH-TYPE TRANSCRIPTIONAL ACTIVATOR RHAS-RELATED"/>
    <property type="match status" value="1"/>
</dbReference>
<organism evidence="5 6">
    <name type="scientific">Agromyces allii</name>
    <dbReference type="NCBI Taxonomy" id="393607"/>
    <lineage>
        <taxon>Bacteria</taxon>
        <taxon>Bacillati</taxon>
        <taxon>Actinomycetota</taxon>
        <taxon>Actinomycetes</taxon>
        <taxon>Micrococcales</taxon>
        <taxon>Microbacteriaceae</taxon>
        <taxon>Agromyces</taxon>
    </lineage>
</organism>
<dbReference type="Proteomes" id="UP001499954">
    <property type="component" value="Unassembled WGS sequence"/>
</dbReference>
<dbReference type="Gene3D" id="1.10.10.60">
    <property type="entry name" value="Homeodomain-like"/>
    <property type="match status" value="2"/>
</dbReference>
<dbReference type="InterPro" id="IPR009057">
    <property type="entry name" value="Homeodomain-like_sf"/>
</dbReference>
<accession>A0ABN2QN02</accession>
<dbReference type="Pfam" id="PF02311">
    <property type="entry name" value="AraC_binding"/>
    <property type="match status" value="1"/>
</dbReference>